<evidence type="ECO:0000259" key="11">
    <source>
        <dbReference type="SMART" id="SM00835"/>
    </source>
</evidence>
<name>A0AAP0C0M6_9ASPA</name>
<feature type="binding site" evidence="8">
    <location>
        <position position="96"/>
    </location>
    <ligand>
        <name>oxalate</name>
        <dbReference type="ChEBI" id="CHEBI:30623"/>
    </ligand>
</feature>
<evidence type="ECO:0000256" key="4">
    <source>
        <dbReference type="ARBA" id="ARBA00022525"/>
    </source>
</evidence>
<comment type="similarity">
    <text evidence="2 10">Belongs to the germin family.</text>
</comment>
<dbReference type="Gene3D" id="2.60.120.10">
    <property type="entry name" value="Jelly Rolls"/>
    <property type="match status" value="1"/>
</dbReference>
<dbReference type="Pfam" id="PF00190">
    <property type="entry name" value="Cupin_1"/>
    <property type="match status" value="1"/>
</dbReference>
<dbReference type="CDD" id="cd02241">
    <property type="entry name" value="cupin_OxOx"/>
    <property type="match status" value="1"/>
</dbReference>
<feature type="domain" description="Cupin type-1" evidence="11">
    <location>
        <begin position="63"/>
        <end position="198"/>
    </location>
</feature>
<feature type="binding site" evidence="8">
    <location>
        <position position="106"/>
    </location>
    <ligand>
        <name>oxalate</name>
        <dbReference type="ChEBI" id="CHEBI:30623"/>
    </ligand>
</feature>
<dbReference type="Proteomes" id="UP001418222">
    <property type="component" value="Unassembled WGS sequence"/>
</dbReference>
<proteinExistence type="inferred from homology"/>
<evidence type="ECO:0000256" key="10">
    <source>
        <dbReference type="RuleBase" id="RU366015"/>
    </source>
</evidence>
<keyword evidence="6" id="KW-1015">Disulfide bond</keyword>
<keyword evidence="13" id="KW-1185">Reference proteome</keyword>
<feature type="chain" id="PRO_5042671410" description="Germin-like protein" evidence="10">
    <location>
        <begin position="24"/>
        <end position="206"/>
    </location>
</feature>
<keyword evidence="5 8" id="KW-0479">Metal-binding</keyword>
<accession>A0AAP0C0M6</accession>
<keyword evidence="10" id="KW-0732">Signal</keyword>
<feature type="binding site" evidence="9">
    <location>
        <position position="145"/>
    </location>
    <ligand>
        <name>Mn(2+)</name>
        <dbReference type="ChEBI" id="CHEBI:29035"/>
    </ligand>
</feature>
<keyword evidence="7 8" id="KW-0464">Manganese</keyword>
<feature type="signal peptide" evidence="10">
    <location>
        <begin position="1"/>
        <end position="23"/>
    </location>
</feature>
<dbReference type="InterPro" id="IPR006045">
    <property type="entry name" value="Cupin_1"/>
</dbReference>
<dbReference type="GO" id="GO:0030145">
    <property type="term" value="F:manganese ion binding"/>
    <property type="evidence" value="ECO:0007669"/>
    <property type="project" value="UniProtKB-UniRule"/>
</dbReference>
<dbReference type="InterPro" id="IPR001929">
    <property type="entry name" value="Germin"/>
</dbReference>
<feature type="binding site" evidence="9">
    <location>
        <position position="99"/>
    </location>
    <ligand>
        <name>Mn(2+)</name>
        <dbReference type="ChEBI" id="CHEBI:29035"/>
    </ligand>
</feature>
<dbReference type="PRINTS" id="PR00325">
    <property type="entry name" value="GERMIN"/>
</dbReference>
<evidence type="ECO:0000313" key="12">
    <source>
        <dbReference type="EMBL" id="KAK8954408.1"/>
    </source>
</evidence>
<dbReference type="InterPro" id="IPR014710">
    <property type="entry name" value="RmlC-like_jellyroll"/>
</dbReference>
<comment type="caution">
    <text evidence="12">The sequence shown here is derived from an EMBL/GenBank/DDBJ whole genome shotgun (WGS) entry which is preliminary data.</text>
</comment>
<dbReference type="EMBL" id="JBBWWQ010000002">
    <property type="protein sequence ID" value="KAK8954408.1"/>
    <property type="molecule type" value="Genomic_DNA"/>
</dbReference>
<feature type="binding site" evidence="9">
    <location>
        <position position="101"/>
    </location>
    <ligand>
        <name>Mn(2+)</name>
        <dbReference type="ChEBI" id="CHEBI:29035"/>
    </ligand>
</feature>
<evidence type="ECO:0000256" key="3">
    <source>
        <dbReference type="ARBA" id="ARBA00022523"/>
    </source>
</evidence>
<dbReference type="InterPro" id="IPR019780">
    <property type="entry name" value="Germin_Mn-BS"/>
</dbReference>
<gene>
    <name evidence="12" type="ORF">KSP39_PZI002649</name>
</gene>
<evidence type="ECO:0000256" key="8">
    <source>
        <dbReference type="PIRSR" id="PIRSR601929-1"/>
    </source>
</evidence>
<dbReference type="GO" id="GO:0048046">
    <property type="term" value="C:apoplast"/>
    <property type="evidence" value="ECO:0007669"/>
    <property type="project" value="UniProtKB-SubCell"/>
</dbReference>
<dbReference type="AlphaFoldDB" id="A0AAP0C0M6"/>
<dbReference type="SMART" id="SM00835">
    <property type="entry name" value="Cupin_1"/>
    <property type="match status" value="1"/>
</dbReference>
<feature type="binding site" evidence="9">
    <location>
        <position position="106"/>
    </location>
    <ligand>
        <name>Mn(2+)</name>
        <dbReference type="ChEBI" id="CHEBI:29035"/>
    </ligand>
</feature>
<reference evidence="12 13" key="1">
    <citation type="journal article" date="2022" name="Nat. Plants">
        <title>Genomes of leafy and leafless Platanthera orchids illuminate the evolution of mycoheterotrophy.</title>
        <authorList>
            <person name="Li M.H."/>
            <person name="Liu K.W."/>
            <person name="Li Z."/>
            <person name="Lu H.C."/>
            <person name="Ye Q.L."/>
            <person name="Zhang D."/>
            <person name="Wang J.Y."/>
            <person name="Li Y.F."/>
            <person name="Zhong Z.M."/>
            <person name="Liu X."/>
            <person name="Yu X."/>
            <person name="Liu D.K."/>
            <person name="Tu X.D."/>
            <person name="Liu B."/>
            <person name="Hao Y."/>
            <person name="Liao X.Y."/>
            <person name="Jiang Y.T."/>
            <person name="Sun W.H."/>
            <person name="Chen J."/>
            <person name="Chen Y.Q."/>
            <person name="Ai Y."/>
            <person name="Zhai J.W."/>
            <person name="Wu S.S."/>
            <person name="Zhou Z."/>
            <person name="Hsiao Y.Y."/>
            <person name="Wu W.L."/>
            <person name="Chen Y.Y."/>
            <person name="Lin Y.F."/>
            <person name="Hsu J.L."/>
            <person name="Li C.Y."/>
            <person name="Wang Z.W."/>
            <person name="Zhao X."/>
            <person name="Zhong W.Y."/>
            <person name="Ma X.K."/>
            <person name="Ma L."/>
            <person name="Huang J."/>
            <person name="Chen G.Z."/>
            <person name="Huang M.Z."/>
            <person name="Huang L."/>
            <person name="Peng D.H."/>
            <person name="Luo Y.B."/>
            <person name="Zou S.Q."/>
            <person name="Chen S.P."/>
            <person name="Lan S."/>
            <person name="Tsai W.C."/>
            <person name="Van de Peer Y."/>
            <person name="Liu Z.J."/>
        </authorList>
    </citation>
    <scope>NUCLEOTIDE SEQUENCE [LARGE SCALE GENOMIC DNA]</scope>
    <source>
        <strain evidence="12">Lor287</strain>
    </source>
</reference>
<keyword evidence="4 10" id="KW-0964">Secreted</keyword>
<feature type="binding site" evidence="8">
    <location>
        <position position="101"/>
    </location>
    <ligand>
        <name>oxalate</name>
        <dbReference type="ChEBI" id="CHEBI:30623"/>
    </ligand>
</feature>
<evidence type="ECO:0000256" key="9">
    <source>
        <dbReference type="PIRSR" id="PIRSR601929-2"/>
    </source>
</evidence>
<dbReference type="PROSITE" id="PS00725">
    <property type="entry name" value="GERMIN"/>
    <property type="match status" value="1"/>
</dbReference>
<dbReference type="InterPro" id="IPR011051">
    <property type="entry name" value="RmlC_Cupin_sf"/>
</dbReference>
<dbReference type="PANTHER" id="PTHR31238">
    <property type="entry name" value="GERMIN-LIKE PROTEIN SUBFAMILY 3 MEMBER 3"/>
    <property type="match status" value="1"/>
</dbReference>
<comment type="subcellular location">
    <subcellularLocation>
        <location evidence="1 10">Secreted</location>
        <location evidence="1 10">Extracellular space</location>
        <location evidence="1 10">Apoplast</location>
    </subcellularLocation>
</comment>
<keyword evidence="3 10" id="KW-0052">Apoplast</keyword>
<protein>
    <recommendedName>
        <fullName evidence="10">Germin-like protein</fullName>
    </recommendedName>
</protein>
<evidence type="ECO:0000256" key="7">
    <source>
        <dbReference type="ARBA" id="ARBA00023211"/>
    </source>
</evidence>
<evidence type="ECO:0000313" key="13">
    <source>
        <dbReference type="Proteomes" id="UP001418222"/>
    </source>
</evidence>
<evidence type="ECO:0000256" key="1">
    <source>
        <dbReference type="ARBA" id="ARBA00004271"/>
    </source>
</evidence>
<evidence type="ECO:0000256" key="6">
    <source>
        <dbReference type="ARBA" id="ARBA00023157"/>
    </source>
</evidence>
<organism evidence="12 13">
    <name type="scientific">Platanthera zijinensis</name>
    <dbReference type="NCBI Taxonomy" id="2320716"/>
    <lineage>
        <taxon>Eukaryota</taxon>
        <taxon>Viridiplantae</taxon>
        <taxon>Streptophyta</taxon>
        <taxon>Embryophyta</taxon>
        <taxon>Tracheophyta</taxon>
        <taxon>Spermatophyta</taxon>
        <taxon>Magnoliopsida</taxon>
        <taxon>Liliopsida</taxon>
        <taxon>Asparagales</taxon>
        <taxon>Orchidaceae</taxon>
        <taxon>Orchidoideae</taxon>
        <taxon>Orchideae</taxon>
        <taxon>Orchidinae</taxon>
        <taxon>Platanthera</taxon>
    </lineage>
</organism>
<dbReference type="SUPFAM" id="SSF51182">
    <property type="entry name" value="RmlC-like cupins"/>
    <property type="match status" value="1"/>
</dbReference>
<evidence type="ECO:0000256" key="5">
    <source>
        <dbReference type="ARBA" id="ARBA00022723"/>
    </source>
</evidence>
<evidence type="ECO:0000256" key="2">
    <source>
        <dbReference type="ARBA" id="ARBA00007456"/>
    </source>
</evidence>
<sequence>MAAFRAGIIVLFAVLAVSLRALAGDPDITVDFITPPGVTPDGEFFAFRGLNRVISGGPSGVPFKLTKLNQEIFPALAGQSVGLAVLQFAPSPGGVNPPHTHPRSAELLIVIQGVLNVGFVDSANKLFSQTLYAGDAFVFPKGLVHFQVNGDSKYPAVAISAFGSSNAGTISLPKTIFGSQIPNSVLAESFKTDAVTVGKLVSAISG</sequence>